<feature type="compositionally biased region" description="Basic and acidic residues" evidence="1">
    <location>
        <begin position="94"/>
        <end position="108"/>
    </location>
</feature>
<dbReference type="AlphaFoldDB" id="A0AAW8F346"/>
<evidence type="ECO:0000256" key="1">
    <source>
        <dbReference type="SAM" id="MobiDB-lite"/>
    </source>
</evidence>
<comment type="caution">
    <text evidence="2">The sequence shown here is derived from an EMBL/GenBank/DDBJ whole genome shotgun (WGS) entry which is preliminary data.</text>
</comment>
<proteinExistence type="predicted"/>
<feature type="region of interest" description="Disordered" evidence="1">
    <location>
        <begin position="85"/>
        <end position="108"/>
    </location>
</feature>
<dbReference type="Proteomes" id="UP001234216">
    <property type="component" value="Unassembled WGS sequence"/>
</dbReference>
<protein>
    <submittedName>
        <fullName evidence="2">Uncharacterized protein</fullName>
    </submittedName>
</protein>
<gene>
    <name evidence="2" type="ORF">QFZ22_000491</name>
</gene>
<accession>A0AAW8F346</accession>
<evidence type="ECO:0000313" key="2">
    <source>
        <dbReference type="EMBL" id="MDQ0904506.1"/>
    </source>
</evidence>
<dbReference type="EMBL" id="JAUSZV010000003">
    <property type="protein sequence ID" value="MDQ0904506.1"/>
    <property type="molecule type" value="Genomic_DNA"/>
</dbReference>
<sequence>MRGRWTRRPPAGRRAALQQQREEEWRRRYPLFPRLLFVLDGTGPAGVENRIDALRAATRDLALFGFLHEVPVLAAPLTDLLRDGPSAPVWRPVQDPDSRVSWEQSRHP</sequence>
<dbReference type="RefSeq" id="WP_306972094.1">
    <property type="nucleotide sequence ID" value="NZ_JAUSZV010000003.1"/>
</dbReference>
<organism evidence="2 3">
    <name type="scientific">Streptomyces canus</name>
    <dbReference type="NCBI Taxonomy" id="58343"/>
    <lineage>
        <taxon>Bacteria</taxon>
        <taxon>Bacillati</taxon>
        <taxon>Actinomycetota</taxon>
        <taxon>Actinomycetes</taxon>
        <taxon>Kitasatosporales</taxon>
        <taxon>Streptomycetaceae</taxon>
        <taxon>Streptomyces</taxon>
        <taxon>Streptomyces aurantiacus group</taxon>
    </lineage>
</organism>
<reference evidence="2" key="1">
    <citation type="submission" date="2023-07" db="EMBL/GenBank/DDBJ databases">
        <title>Comparative genomics of wheat-associated soil bacteria to identify genetic determinants of phenazine resistance.</title>
        <authorList>
            <person name="Mouncey N."/>
        </authorList>
    </citation>
    <scope>NUCLEOTIDE SEQUENCE</scope>
    <source>
        <strain evidence="2">V4I22</strain>
    </source>
</reference>
<evidence type="ECO:0000313" key="3">
    <source>
        <dbReference type="Proteomes" id="UP001234216"/>
    </source>
</evidence>
<name>A0AAW8F346_9ACTN</name>